<reference evidence="1 2" key="1">
    <citation type="submission" date="2016-10" db="EMBL/GenBank/DDBJ databases">
        <authorList>
            <person name="de Groot N.N."/>
        </authorList>
    </citation>
    <scope>NUCLEOTIDE SEQUENCE [LARGE SCALE GENOMIC DNA]</scope>
    <source>
        <strain evidence="1 2">RK1</strain>
    </source>
</reference>
<dbReference type="AlphaFoldDB" id="A0A1I3J130"/>
<proteinExistence type="predicted"/>
<sequence>MQVYFYNSKQILFYLARGDKETDPNNDLFFQAKALDENNSYPMLKELKENFHKIYPVIYGALLAITDAWLSEEFPLHMNVSFFSGNCTQLYWYLHRQRRFPLRPNGVNA</sequence>
<organism evidence="1 2">
    <name type="scientific">Parapedobacter indicus</name>
    <dbReference type="NCBI Taxonomy" id="1477437"/>
    <lineage>
        <taxon>Bacteria</taxon>
        <taxon>Pseudomonadati</taxon>
        <taxon>Bacteroidota</taxon>
        <taxon>Sphingobacteriia</taxon>
        <taxon>Sphingobacteriales</taxon>
        <taxon>Sphingobacteriaceae</taxon>
        <taxon>Parapedobacter</taxon>
    </lineage>
</organism>
<name>A0A1I3J130_9SPHI</name>
<protein>
    <submittedName>
        <fullName evidence="1">Uncharacterized protein</fullName>
    </submittedName>
</protein>
<evidence type="ECO:0000313" key="2">
    <source>
        <dbReference type="Proteomes" id="UP000198670"/>
    </source>
</evidence>
<dbReference type="EMBL" id="FOQO01000004">
    <property type="protein sequence ID" value="SFI53972.1"/>
    <property type="molecule type" value="Genomic_DNA"/>
</dbReference>
<dbReference type="Proteomes" id="UP000198670">
    <property type="component" value="Unassembled WGS sequence"/>
</dbReference>
<dbReference type="Gene3D" id="1.20.120.450">
    <property type="entry name" value="dinb family like domain"/>
    <property type="match status" value="1"/>
</dbReference>
<dbReference type="STRING" id="1477437.SAMN05444682_104285"/>
<keyword evidence="2" id="KW-1185">Reference proteome</keyword>
<gene>
    <name evidence="1" type="ORF">SAMN05444682_104285</name>
</gene>
<evidence type="ECO:0000313" key="1">
    <source>
        <dbReference type="EMBL" id="SFI53972.1"/>
    </source>
</evidence>
<dbReference type="InterPro" id="IPR034660">
    <property type="entry name" value="DinB/YfiT-like"/>
</dbReference>
<accession>A0A1I3J130</accession>